<evidence type="ECO:0008006" key="5">
    <source>
        <dbReference type="Google" id="ProtNLM"/>
    </source>
</evidence>
<keyword evidence="2" id="KW-1133">Transmembrane helix</keyword>
<evidence type="ECO:0000313" key="4">
    <source>
        <dbReference type="Proteomes" id="UP001491310"/>
    </source>
</evidence>
<evidence type="ECO:0000256" key="1">
    <source>
        <dbReference type="SAM" id="MobiDB-lite"/>
    </source>
</evidence>
<reference evidence="3 4" key="1">
    <citation type="journal article" date="2024" name="Nat. Commun.">
        <title>Phylogenomics reveals the evolutionary origins of lichenization in chlorophyte algae.</title>
        <authorList>
            <person name="Puginier C."/>
            <person name="Libourel C."/>
            <person name="Otte J."/>
            <person name="Skaloud P."/>
            <person name="Haon M."/>
            <person name="Grisel S."/>
            <person name="Petersen M."/>
            <person name="Berrin J.G."/>
            <person name="Delaux P.M."/>
            <person name="Dal Grande F."/>
            <person name="Keller J."/>
        </authorList>
    </citation>
    <scope>NUCLEOTIDE SEQUENCE [LARGE SCALE GENOMIC DNA]</scope>
    <source>
        <strain evidence="3 4">SAG 216-7</strain>
    </source>
</reference>
<feature type="transmembrane region" description="Helical" evidence="2">
    <location>
        <begin position="207"/>
        <end position="229"/>
    </location>
</feature>
<keyword evidence="4" id="KW-1185">Reference proteome</keyword>
<name>A0ABR2YDP7_9CHLO</name>
<feature type="transmembrane region" description="Helical" evidence="2">
    <location>
        <begin position="30"/>
        <end position="54"/>
    </location>
</feature>
<proteinExistence type="predicted"/>
<comment type="caution">
    <text evidence="3">The sequence shown here is derived from an EMBL/GenBank/DDBJ whole genome shotgun (WGS) entry which is preliminary data.</text>
</comment>
<feature type="transmembrane region" description="Helical" evidence="2">
    <location>
        <begin position="128"/>
        <end position="152"/>
    </location>
</feature>
<dbReference type="Proteomes" id="UP001491310">
    <property type="component" value="Unassembled WGS sequence"/>
</dbReference>
<feature type="transmembrane region" description="Helical" evidence="2">
    <location>
        <begin position="164"/>
        <end position="187"/>
    </location>
</feature>
<gene>
    <name evidence="3" type="ORF">WJX75_003708</name>
</gene>
<feature type="region of interest" description="Disordered" evidence="1">
    <location>
        <begin position="241"/>
        <end position="278"/>
    </location>
</feature>
<evidence type="ECO:0000256" key="2">
    <source>
        <dbReference type="SAM" id="Phobius"/>
    </source>
</evidence>
<accession>A0ABR2YDP7</accession>
<dbReference type="EMBL" id="JALJOT010000014">
    <property type="protein sequence ID" value="KAK9903358.1"/>
    <property type="molecule type" value="Genomic_DNA"/>
</dbReference>
<evidence type="ECO:0000313" key="3">
    <source>
        <dbReference type="EMBL" id="KAK9903358.1"/>
    </source>
</evidence>
<keyword evidence="2" id="KW-0812">Transmembrane</keyword>
<protein>
    <recommendedName>
        <fullName evidence="5">Pali-domain-containing protein</fullName>
    </recommendedName>
</protein>
<sequence length="278" mass="29213">MGAKSTKQQVETREVNAGCCACFGKVVCSIILAIVLLLVAALSAVAVAVCRYQFWTYLQDNSVSPAYVLRSGWYEFTHTASNFNITSASNQLSNVTNAVDSAVSAFQSTKSSLVAAGNPSLKDISNDLWIIGVIAAAALVLSAVMAIIYFLFSLCGGAGSHICCAAVPVGIIVIGMQLAYYGAAVIKVRDYTFNTTNGHTYTPIPDWGWILGAVAGVLWLIIAGISACVPSMRRRETIAQQPMGTISGQGPPGPGAPARYGAIDPERAGPARPRGRAY</sequence>
<organism evidence="3 4">
    <name type="scientific">Coccomyxa subellipsoidea</name>
    <dbReference type="NCBI Taxonomy" id="248742"/>
    <lineage>
        <taxon>Eukaryota</taxon>
        <taxon>Viridiplantae</taxon>
        <taxon>Chlorophyta</taxon>
        <taxon>core chlorophytes</taxon>
        <taxon>Trebouxiophyceae</taxon>
        <taxon>Trebouxiophyceae incertae sedis</taxon>
        <taxon>Coccomyxaceae</taxon>
        <taxon>Coccomyxa</taxon>
    </lineage>
</organism>
<keyword evidence="2" id="KW-0472">Membrane</keyword>